<keyword evidence="14" id="KW-1185">Reference proteome</keyword>
<feature type="transmembrane region" description="Helical" evidence="11">
    <location>
        <begin position="671"/>
        <end position="694"/>
    </location>
</feature>
<feature type="region of interest" description="Disordered" evidence="10">
    <location>
        <begin position="219"/>
        <end position="248"/>
    </location>
</feature>
<comment type="subcellular location">
    <subcellularLocation>
        <location evidence="1">Membrane</location>
        <topology evidence="1">Multi-pass membrane protein</topology>
    </subcellularLocation>
</comment>
<feature type="transmembrane region" description="Helical" evidence="11">
    <location>
        <begin position="375"/>
        <end position="395"/>
    </location>
</feature>
<evidence type="ECO:0000256" key="1">
    <source>
        <dbReference type="ARBA" id="ARBA00004141"/>
    </source>
</evidence>
<feature type="compositionally biased region" description="Polar residues" evidence="10">
    <location>
        <begin position="117"/>
        <end position="134"/>
    </location>
</feature>
<feature type="region of interest" description="Disordered" evidence="10">
    <location>
        <begin position="15"/>
        <end position="89"/>
    </location>
</feature>
<evidence type="ECO:0000256" key="10">
    <source>
        <dbReference type="SAM" id="MobiDB-lite"/>
    </source>
</evidence>
<dbReference type="OrthoDB" id="544685at2759"/>
<feature type="compositionally biased region" description="Basic and acidic residues" evidence="10">
    <location>
        <begin position="47"/>
        <end position="59"/>
    </location>
</feature>
<sequence length="879" mass="99769">MAVDSTDRRDFIVKINGEESGAVGATGSSSNADGGNIWRESSYDFWDGEKGKNDDKDGDVGGEDDGGSFHFTRRRARSHDISAPPPKVVDQLLQRQKTSGGEISLDIEQLNIAELHSSTTPSGLTPISESSSPFTVKGKTDAFRRRQRRISLGESSDEEGRHGNGKREEAEVVKCSANKPPILRRNQTKSRLIDPPTPTHPAIDKTEMKSGRRTGIFSSGFLGKSPKPGTPARGAIHEEEEEEDPFMDEDLPREFKRDKLSIWVILEWISLILIVTSLVCSLTVHSLQRKTWWKLDLWKWEVTVLVLICGRLVSSWIVRILVFSAEKNLLLRKRVLYFVYGVRRSVQGCLWLGLVLLAWHFLFDKKVQRATRYTAIRYVTRVLVCLLVAVIIWLIKTLLVKVLASSFHMSAYFDRIQESVFTQYVIETLSGLPLMEIQRMEEEEEKMIEDVKSLERLAGAKLPPALKETVKSFMKVGKGPGPRLARVGSKKVRDSEGIRIDHLQRMNTDNVSAWNMTKLMNIIRKGALSTLDQHLQDTVPEDEDATQIRSECEAKVAAKKIFHNVTEPGTKYIYLEDILRFLSEEESERAMALFEGAQESNKISKSCLKNWVVKAFRERRALALTLNDTKTAVNRLHRIINVLIGIIIIIIWLLILGIATTKFLLVLSSQLLLVAFIFGNSCKTIFEAIIFLFVMHPFDVGDRCEIDGVQLVVEEMNILNTVFLRYDNQKIVYPNSLLGTKPIANYNRSPDMGDAVEFCVHIATPHEKIAAIKQRILNYIDNKKDHWYPAPMIVLLSMDDLKSVKIAVWLTHTMNFQDMGERFIRRGLLLEEVGKVCRELDIEYRLYPQSIHIRSLPPPITPGTSDRVPPAWMHQQRGA</sequence>
<keyword evidence="5 11" id="KW-1133">Transmembrane helix</keyword>
<dbReference type="GO" id="GO:0008381">
    <property type="term" value="F:mechanosensitive monoatomic ion channel activity"/>
    <property type="evidence" value="ECO:0007669"/>
    <property type="project" value="TreeGrafter"/>
</dbReference>
<evidence type="ECO:0000313" key="13">
    <source>
        <dbReference type="EMBL" id="CAA7024961.1"/>
    </source>
</evidence>
<dbReference type="InterPro" id="IPR010920">
    <property type="entry name" value="LSM_dom_sf"/>
</dbReference>
<evidence type="ECO:0000256" key="2">
    <source>
        <dbReference type="ARBA" id="ARBA00008017"/>
    </source>
</evidence>
<keyword evidence="4 11" id="KW-0812">Transmembrane</keyword>
<dbReference type="PANTHER" id="PTHR31618">
    <property type="entry name" value="MECHANOSENSITIVE ION CHANNEL PROTEIN 5"/>
    <property type="match status" value="1"/>
</dbReference>
<evidence type="ECO:0000259" key="12">
    <source>
        <dbReference type="Pfam" id="PF00924"/>
    </source>
</evidence>
<evidence type="ECO:0000256" key="5">
    <source>
        <dbReference type="ARBA" id="ARBA00022989"/>
    </source>
</evidence>
<reference evidence="13" key="1">
    <citation type="submission" date="2020-01" db="EMBL/GenBank/DDBJ databases">
        <authorList>
            <person name="Mishra B."/>
        </authorList>
    </citation>
    <scope>NUCLEOTIDE SEQUENCE [LARGE SCALE GENOMIC DNA]</scope>
</reference>
<dbReference type="Pfam" id="PF00924">
    <property type="entry name" value="MS_channel_2nd"/>
    <property type="match status" value="1"/>
</dbReference>
<evidence type="ECO:0000256" key="8">
    <source>
        <dbReference type="ARBA" id="ARBA00023303"/>
    </source>
</evidence>
<keyword evidence="3" id="KW-0813">Transport</keyword>
<evidence type="ECO:0000256" key="9">
    <source>
        <dbReference type="PIRNR" id="PIRNR017209"/>
    </source>
</evidence>
<keyword evidence="6" id="KW-0406">Ion transport</keyword>
<dbReference type="FunFam" id="2.30.30.60:FF:000003">
    <property type="entry name" value="Predicted mechanosensitive ion channel"/>
    <property type="match status" value="1"/>
</dbReference>
<dbReference type="InterPro" id="IPR023408">
    <property type="entry name" value="MscS_beta-dom_sf"/>
</dbReference>
<dbReference type="InterPro" id="IPR006685">
    <property type="entry name" value="MscS_channel_2nd"/>
</dbReference>
<comment type="similarity">
    <text evidence="2 9">Belongs to the MscS (TC 1.A.23) family.</text>
</comment>
<comment type="caution">
    <text evidence="13">The sequence shown here is derived from an EMBL/GenBank/DDBJ whole genome shotgun (WGS) entry which is preliminary data.</text>
</comment>
<evidence type="ECO:0000256" key="11">
    <source>
        <dbReference type="SAM" id="Phobius"/>
    </source>
</evidence>
<feature type="transmembrane region" description="Helical" evidence="11">
    <location>
        <begin position="639"/>
        <end position="659"/>
    </location>
</feature>
<dbReference type="SUPFAM" id="SSF50182">
    <property type="entry name" value="Sm-like ribonucleoproteins"/>
    <property type="match status" value="1"/>
</dbReference>
<evidence type="ECO:0000313" key="14">
    <source>
        <dbReference type="Proteomes" id="UP000467841"/>
    </source>
</evidence>
<gene>
    <name evidence="13" type="ORF">MERR_LOCUS12196</name>
</gene>
<feature type="compositionally biased region" description="Acidic residues" evidence="10">
    <location>
        <begin position="238"/>
        <end position="248"/>
    </location>
</feature>
<keyword evidence="7 9" id="KW-0472">Membrane</keyword>
<evidence type="ECO:0000256" key="7">
    <source>
        <dbReference type="ARBA" id="ARBA00023136"/>
    </source>
</evidence>
<dbReference type="Gene3D" id="2.30.30.60">
    <property type="match status" value="1"/>
</dbReference>
<dbReference type="Proteomes" id="UP000467841">
    <property type="component" value="Unassembled WGS sequence"/>
</dbReference>
<dbReference type="EMBL" id="CACVBM020000954">
    <property type="protein sequence ID" value="CAA7024961.1"/>
    <property type="molecule type" value="Genomic_DNA"/>
</dbReference>
<dbReference type="AlphaFoldDB" id="A0A6D2IG44"/>
<feature type="transmembrane region" description="Helical" evidence="11">
    <location>
        <begin position="346"/>
        <end position="363"/>
    </location>
</feature>
<dbReference type="InterPro" id="IPR016688">
    <property type="entry name" value="MscS-like_plants/fungi"/>
</dbReference>
<dbReference type="PANTHER" id="PTHR31618:SF32">
    <property type="entry name" value="MECHANOSENSITIVE ION CHANNEL PROTEIN 5"/>
    <property type="match status" value="1"/>
</dbReference>
<name>A0A6D2IG44_9BRAS</name>
<feature type="transmembrane region" description="Helical" evidence="11">
    <location>
        <begin position="260"/>
        <end position="284"/>
    </location>
</feature>
<dbReference type="GO" id="GO:0006820">
    <property type="term" value="P:monoatomic anion transport"/>
    <property type="evidence" value="ECO:0007669"/>
    <property type="project" value="TreeGrafter"/>
</dbReference>
<feature type="region of interest" description="Disordered" evidence="10">
    <location>
        <begin position="858"/>
        <end position="879"/>
    </location>
</feature>
<organism evidence="13 14">
    <name type="scientific">Microthlaspi erraticum</name>
    <dbReference type="NCBI Taxonomy" id="1685480"/>
    <lineage>
        <taxon>Eukaryota</taxon>
        <taxon>Viridiplantae</taxon>
        <taxon>Streptophyta</taxon>
        <taxon>Embryophyta</taxon>
        <taxon>Tracheophyta</taxon>
        <taxon>Spermatophyta</taxon>
        <taxon>Magnoliopsida</taxon>
        <taxon>eudicotyledons</taxon>
        <taxon>Gunneridae</taxon>
        <taxon>Pentapetalae</taxon>
        <taxon>rosids</taxon>
        <taxon>malvids</taxon>
        <taxon>Brassicales</taxon>
        <taxon>Brassicaceae</taxon>
        <taxon>Coluteocarpeae</taxon>
        <taxon>Microthlaspi</taxon>
    </lineage>
</organism>
<dbReference type="GO" id="GO:0050982">
    <property type="term" value="P:detection of mechanical stimulus"/>
    <property type="evidence" value="ECO:0007669"/>
    <property type="project" value="UniProtKB-ARBA"/>
</dbReference>
<feature type="transmembrane region" description="Helical" evidence="11">
    <location>
        <begin position="304"/>
        <end position="325"/>
    </location>
</feature>
<feature type="compositionally biased region" description="Basic and acidic residues" evidence="10">
    <location>
        <begin position="158"/>
        <end position="172"/>
    </location>
</feature>
<protein>
    <recommendedName>
        <fullName evidence="9">Mechanosensitive ion channel protein</fullName>
    </recommendedName>
</protein>
<feature type="domain" description="Mechanosensitive ion channel MscS" evidence="12">
    <location>
        <begin position="690"/>
        <end position="748"/>
    </location>
</feature>
<proteinExistence type="inferred from homology"/>
<evidence type="ECO:0000256" key="6">
    <source>
        <dbReference type="ARBA" id="ARBA00023065"/>
    </source>
</evidence>
<keyword evidence="8" id="KW-0407">Ion channel</keyword>
<dbReference type="PIRSF" id="PIRSF017209">
    <property type="entry name" value="Memb_At2g17000_prd"/>
    <property type="match status" value="1"/>
</dbReference>
<accession>A0A6D2IG44</accession>
<dbReference type="GO" id="GO:0005886">
    <property type="term" value="C:plasma membrane"/>
    <property type="evidence" value="ECO:0007669"/>
    <property type="project" value="UniProtKB-UniRule"/>
</dbReference>
<evidence type="ECO:0000256" key="3">
    <source>
        <dbReference type="ARBA" id="ARBA00022448"/>
    </source>
</evidence>
<feature type="region of interest" description="Disordered" evidence="10">
    <location>
        <begin position="117"/>
        <end position="172"/>
    </location>
</feature>
<evidence type="ECO:0000256" key="4">
    <source>
        <dbReference type="ARBA" id="ARBA00022692"/>
    </source>
</evidence>